<dbReference type="PROSITE" id="PS50126">
    <property type="entry name" value="S1"/>
    <property type="match status" value="1"/>
</dbReference>
<feature type="domain" description="S1 motif" evidence="2">
    <location>
        <begin position="1"/>
        <end position="58"/>
    </location>
</feature>
<feature type="non-terminal residue" evidence="3">
    <location>
        <position position="1"/>
    </location>
</feature>
<dbReference type="GO" id="GO:0003735">
    <property type="term" value="F:structural constituent of ribosome"/>
    <property type="evidence" value="ECO:0007669"/>
    <property type="project" value="TreeGrafter"/>
</dbReference>
<evidence type="ECO:0000313" key="3">
    <source>
        <dbReference type="EMBL" id="PIR85465.1"/>
    </source>
</evidence>
<dbReference type="GO" id="GO:0016740">
    <property type="term" value="F:transferase activity"/>
    <property type="evidence" value="ECO:0007669"/>
    <property type="project" value="UniProtKB-KW"/>
</dbReference>
<dbReference type="PANTHER" id="PTHR10724">
    <property type="entry name" value="30S RIBOSOMAL PROTEIN S1"/>
    <property type="match status" value="1"/>
</dbReference>
<dbReference type="Gene3D" id="2.40.50.140">
    <property type="entry name" value="Nucleic acid-binding proteins"/>
    <property type="match status" value="1"/>
</dbReference>
<reference evidence="4" key="1">
    <citation type="submission" date="2017-09" db="EMBL/GenBank/DDBJ databases">
        <title>Depth-based differentiation of microbial function through sediment-hosted aquifers and enrichment of novel symbionts in the deep terrestrial subsurface.</title>
        <authorList>
            <person name="Probst A.J."/>
            <person name="Ladd B."/>
            <person name="Jarett J.K."/>
            <person name="Geller-Mcgrath D.E."/>
            <person name="Sieber C.M.K."/>
            <person name="Emerson J.B."/>
            <person name="Anantharaman K."/>
            <person name="Thomas B.C."/>
            <person name="Malmstrom R."/>
            <person name="Stieglmeier M."/>
            <person name="Klingl A."/>
            <person name="Woyke T."/>
            <person name="Ryan C.M."/>
            <person name="Banfield J.F."/>
        </authorList>
    </citation>
    <scope>NUCLEOTIDE SEQUENCE [LARGE SCALE GENOMIC DNA]</scope>
</reference>
<feature type="region of interest" description="Disordered" evidence="1">
    <location>
        <begin position="66"/>
        <end position="89"/>
    </location>
</feature>
<proteinExistence type="predicted"/>
<protein>
    <submittedName>
        <fullName evidence="3">Polyribonucleotide nucleotidyltransferase</fullName>
    </submittedName>
</protein>
<dbReference type="SUPFAM" id="SSF50249">
    <property type="entry name" value="Nucleic acid-binding proteins"/>
    <property type="match status" value="1"/>
</dbReference>
<comment type="caution">
    <text evidence="3">The sequence shown here is derived from an EMBL/GenBank/DDBJ whole genome shotgun (WGS) entry which is preliminary data.</text>
</comment>
<sequence length="89" mass="9855">MDFGAFVRLSPRTEGLVHISEFAPFRIASVKDAVTVGEVVKVIVKEIDEEGRVNLSIKKVDPEFASRKGLSPATDPKAQNHHGRENTRQ</sequence>
<gene>
    <name evidence="3" type="ORF">COU15_00545</name>
</gene>
<evidence type="ECO:0000259" key="2">
    <source>
        <dbReference type="PROSITE" id="PS50126"/>
    </source>
</evidence>
<dbReference type="GO" id="GO:0006412">
    <property type="term" value="P:translation"/>
    <property type="evidence" value="ECO:0007669"/>
    <property type="project" value="TreeGrafter"/>
</dbReference>
<evidence type="ECO:0000256" key="1">
    <source>
        <dbReference type="SAM" id="MobiDB-lite"/>
    </source>
</evidence>
<dbReference type="GO" id="GO:0003729">
    <property type="term" value="F:mRNA binding"/>
    <property type="evidence" value="ECO:0007669"/>
    <property type="project" value="TreeGrafter"/>
</dbReference>
<dbReference type="InterPro" id="IPR050437">
    <property type="entry name" value="Ribos_protein_bS1-like"/>
</dbReference>
<accession>A0A2H0UI48</accession>
<dbReference type="SMART" id="SM00316">
    <property type="entry name" value="S1"/>
    <property type="match status" value="1"/>
</dbReference>
<dbReference type="Proteomes" id="UP000229315">
    <property type="component" value="Unassembled WGS sequence"/>
</dbReference>
<name>A0A2H0UI48_9BACT</name>
<dbReference type="InterPro" id="IPR012340">
    <property type="entry name" value="NA-bd_OB-fold"/>
</dbReference>
<dbReference type="EMBL" id="PFBH01000002">
    <property type="protein sequence ID" value="PIR85465.1"/>
    <property type="molecule type" value="Genomic_DNA"/>
</dbReference>
<keyword evidence="3" id="KW-0808">Transferase</keyword>
<evidence type="ECO:0000313" key="4">
    <source>
        <dbReference type="Proteomes" id="UP000229315"/>
    </source>
</evidence>
<organism evidence="3 4">
    <name type="scientific">Candidatus Kaiserbacteria bacterium CG10_big_fil_rev_8_21_14_0_10_45_20</name>
    <dbReference type="NCBI Taxonomy" id="1974607"/>
    <lineage>
        <taxon>Bacteria</taxon>
        <taxon>Candidatus Kaiseribacteriota</taxon>
    </lineage>
</organism>
<dbReference type="AlphaFoldDB" id="A0A2H0UI48"/>
<dbReference type="Pfam" id="PF00575">
    <property type="entry name" value="S1"/>
    <property type="match status" value="1"/>
</dbReference>
<dbReference type="InterPro" id="IPR003029">
    <property type="entry name" value="S1_domain"/>
</dbReference>